<dbReference type="AlphaFoldDB" id="A0AAV4TEQ7"/>
<evidence type="ECO:0000313" key="1">
    <source>
        <dbReference type="EMBL" id="GIY43382.1"/>
    </source>
</evidence>
<reference evidence="1 2" key="1">
    <citation type="submission" date="2021-06" db="EMBL/GenBank/DDBJ databases">
        <title>Caerostris extrusa draft genome.</title>
        <authorList>
            <person name="Kono N."/>
            <person name="Arakawa K."/>
        </authorList>
    </citation>
    <scope>NUCLEOTIDE SEQUENCE [LARGE SCALE GENOMIC DNA]</scope>
</reference>
<gene>
    <name evidence="1" type="ORF">CEXT_746901</name>
</gene>
<protein>
    <submittedName>
        <fullName evidence="1">Uncharacterized protein</fullName>
    </submittedName>
</protein>
<accession>A0AAV4TEQ7</accession>
<dbReference type="EMBL" id="BPLR01010970">
    <property type="protein sequence ID" value="GIY43382.1"/>
    <property type="molecule type" value="Genomic_DNA"/>
</dbReference>
<organism evidence="1 2">
    <name type="scientific">Caerostris extrusa</name>
    <name type="common">Bark spider</name>
    <name type="synonym">Caerostris bankana</name>
    <dbReference type="NCBI Taxonomy" id="172846"/>
    <lineage>
        <taxon>Eukaryota</taxon>
        <taxon>Metazoa</taxon>
        <taxon>Ecdysozoa</taxon>
        <taxon>Arthropoda</taxon>
        <taxon>Chelicerata</taxon>
        <taxon>Arachnida</taxon>
        <taxon>Araneae</taxon>
        <taxon>Araneomorphae</taxon>
        <taxon>Entelegynae</taxon>
        <taxon>Araneoidea</taxon>
        <taxon>Araneidae</taxon>
        <taxon>Caerostris</taxon>
    </lineage>
</organism>
<keyword evidence="2" id="KW-1185">Reference proteome</keyword>
<proteinExistence type="predicted"/>
<comment type="caution">
    <text evidence="1">The sequence shown here is derived from an EMBL/GenBank/DDBJ whole genome shotgun (WGS) entry which is preliminary data.</text>
</comment>
<evidence type="ECO:0000313" key="2">
    <source>
        <dbReference type="Proteomes" id="UP001054945"/>
    </source>
</evidence>
<sequence>MVKYKVPLRLRCPRKAMHSSLMDLIAATSILQKIISSGGPGTFRTPLLSHWAVREKRIPSLFLFRGRLRGPPFIRQSLPPGVLRKHPVQCDLKLARNEDDGSKYSGNA</sequence>
<name>A0AAV4TEQ7_CAEEX</name>
<dbReference type="Proteomes" id="UP001054945">
    <property type="component" value="Unassembled WGS sequence"/>
</dbReference>